<dbReference type="InterPro" id="IPR038178">
    <property type="entry name" value="Kringle_sf"/>
</dbReference>
<dbReference type="GO" id="GO:0005102">
    <property type="term" value="F:signaling receptor binding"/>
    <property type="evidence" value="ECO:0007669"/>
    <property type="project" value="TreeGrafter"/>
</dbReference>
<reference evidence="6" key="1">
    <citation type="journal article" date="2006" name="Science">
        <title>Ancient noncoding elements conserved in the human genome.</title>
        <authorList>
            <person name="Venkatesh B."/>
            <person name="Kirkness E.F."/>
            <person name="Loh Y.H."/>
            <person name="Halpern A.L."/>
            <person name="Lee A.P."/>
            <person name="Johnson J."/>
            <person name="Dandona N."/>
            <person name="Viswanathan L.D."/>
            <person name="Tay A."/>
            <person name="Venter J.C."/>
            <person name="Strausberg R.L."/>
            <person name="Brenner S."/>
        </authorList>
    </citation>
    <scope>NUCLEOTIDE SEQUENCE [LARGE SCALE GENOMIC DNA]</scope>
</reference>
<comment type="caution">
    <text evidence="3">Lacks conserved residue(s) required for the propagation of feature annotation.</text>
</comment>
<dbReference type="GO" id="GO:0004175">
    <property type="term" value="F:endopeptidase activity"/>
    <property type="evidence" value="ECO:0007669"/>
    <property type="project" value="TreeGrafter"/>
</dbReference>
<keyword evidence="6" id="KW-1185">Reference proteome</keyword>
<reference evidence="5" key="4">
    <citation type="submission" date="2025-08" db="UniProtKB">
        <authorList>
            <consortium name="Ensembl"/>
        </authorList>
    </citation>
    <scope>IDENTIFICATION</scope>
</reference>
<reference evidence="5" key="5">
    <citation type="submission" date="2025-09" db="UniProtKB">
        <authorList>
            <consortium name="Ensembl"/>
        </authorList>
    </citation>
    <scope>IDENTIFICATION</scope>
</reference>
<dbReference type="PANTHER" id="PTHR24261:SF7">
    <property type="entry name" value="KRINGLE DOMAIN-CONTAINING PROTEIN"/>
    <property type="match status" value="1"/>
</dbReference>
<dbReference type="AlphaFoldDB" id="A0A4W3H326"/>
<dbReference type="Pfam" id="PF00051">
    <property type="entry name" value="Kringle"/>
    <property type="match status" value="2"/>
</dbReference>
<dbReference type="Gene3D" id="2.40.20.10">
    <property type="entry name" value="Plasminogen Kringle 4"/>
    <property type="match status" value="3"/>
</dbReference>
<evidence type="ECO:0000256" key="3">
    <source>
        <dbReference type="PROSITE-ProRule" id="PRU00121"/>
    </source>
</evidence>
<sequence length="175" mass="20329">MLSGEERKRKYCGLVENYCRTTDQEKVPWCYTTDPQKRWEYCSARCYNGNETTYRGTVSTTVSGKHCQRWDSQAPHKHTITPEKFTDQGLIENYCRQPGGEAAPWCYTTDPQTTWETCLISKCEDYNTEIKCYTESSSSIYRGVVSSTVSGKTCQRWDSQKPHKHKFIPENYPGR</sequence>
<feature type="domain" description="Kringle" evidence="4">
    <location>
        <begin position="141"/>
        <end position="175"/>
    </location>
</feature>
<dbReference type="STRING" id="7868.ENSCMIP00000010121"/>
<evidence type="ECO:0000313" key="5">
    <source>
        <dbReference type="Ensembl" id="ENSCMIP00000010121.1"/>
    </source>
</evidence>
<feature type="domain" description="Kringle" evidence="4">
    <location>
        <begin position="45"/>
        <end position="123"/>
    </location>
</feature>
<feature type="disulfide bond" evidence="3">
    <location>
        <begin position="46"/>
        <end position="123"/>
    </location>
</feature>
<accession>A0A4W3H326</accession>
<protein>
    <recommendedName>
        <fullName evidence="4">Kringle domain-containing protein</fullName>
    </recommendedName>
</protein>
<organism evidence="5 6">
    <name type="scientific">Callorhinchus milii</name>
    <name type="common">Ghost shark</name>
    <dbReference type="NCBI Taxonomy" id="7868"/>
    <lineage>
        <taxon>Eukaryota</taxon>
        <taxon>Metazoa</taxon>
        <taxon>Chordata</taxon>
        <taxon>Craniata</taxon>
        <taxon>Vertebrata</taxon>
        <taxon>Chondrichthyes</taxon>
        <taxon>Holocephali</taxon>
        <taxon>Chimaeriformes</taxon>
        <taxon>Callorhinchidae</taxon>
        <taxon>Callorhinchus</taxon>
    </lineage>
</organism>
<keyword evidence="1 3" id="KW-0420">Kringle</keyword>
<dbReference type="PRINTS" id="PR00018">
    <property type="entry name" value="KRINGLE"/>
</dbReference>
<proteinExistence type="predicted"/>
<dbReference type="CDD" id="cd00108">
    <property type="entry name" value="KR"/>
    <property type="match status" value="1"/>
</dbReference>
<dbReference type="SMART" id="SM00130">
    <property type="entry name" value="KR"/>
    <property type="match status" value="2"/>
</dbReference>
<dbReference type="InParanoid" id="A0A4W3H326"/>
<dbReference type="InterPro" id="IPR000001">
    <property type="entry name" value="Kringle"/>
</dbReference>
<reference evidence="6" key="3">
    <citation type="journal article" date="2014" name="Nature">
        <title>Elephant shark genome provides unique insights into gnathostome evolution.</title>
        <authorList>
            <consortium name="International Elephant Shark Genome Sequencing Consortium"/>
            <person name="Venkatesh B."/>
            <person name="Lee A.P."/>
            <person name="Ravi V."/>
            <person name="Maurya A.K."/>
            <person name="Lian M.M."/>
            <person name="Swann J.B."/>
            <person name="Ohta Y."/>
            <person name="Flajnik M.F."/>
            <person name="Sutoh Y."/>
            <person name="Kasahara M."/>
            <person name="Hoon S."/>
            <person name="Gangu V."/>
            <person name="Roy S.W."/>
            <person name="Irimia M."/>
            <person name="Korzh V."/>
            <person name="Kondrychyn I."/>
            <person name="Lim Z.W."/>
            <person name="Tay B.H."/>
            <person name="Tohari S."/>
            <person name="Kong K.W."/>
            <person name="Ho S."/>
            <person name="Lorente-Galdos B."/>
            <person name="Quilez J."/>
            <person name="Marques-Bonet T."/>
            <person name="Raney B.J."/>
            <person name="Ingham P.W."/>
            <person name="Tay A."/>
            <person name="Hillier L.W."/>
            <person name="Minx P."/>
            <person name="Boehm T."/>
            <person name="Wilson R.K."/>
            <person name="Brenner S."/>
            <person name="Warren W.C."/>
        </authorList>
    </citation>
    <scope>NUCLEOTIDE SEQUENCE [LARGE SCALE GENOMIC DNA]</scope>
</reference>
<evidence type="ECO:0000259" key="4">
    <source>
        <dbReference type="PROSITE" id="PS50070"/>
    </source>
</evidence>
<feature type="disulfide bond" evidence="3">
    <location>
        <begin position="67"/>
        <end position="106"/>
    </location>
</feature>
<dbReference type="PANTHER" id="PTHR24261">
    <property type="entry name" value="PLASMINOGEN-RELATED"/>
    <property type="match status" value="1"/>
</dbReference>
<feature type="disulfide bond" evidence="3">
    <location>
        <begin position="95"/>
        <end position="118"/>
    </location>
</feature>
<evidence type="ECO:0000256" key="1">
    <source>
        <dbReference type="ARBA" id="ARBA00022572"/>
    </source>
</evidence>
<reference evidence="6" key="2">
    <citation type="journal article" date="2007" name="PLoS Biol.">
        <title>Survey sequencing and comparative analysis of the elephant shark (Callorhinchus milii) genome.</title>
        <authorList>
            <person name="Venkatesh B."/>
            <person name="Kirkness E.F."/>
            <person name="Loh Y.H."/>
            <person name="Halpern A.L."/>
            <person name="Lee A.P."/>
            <person name="Johnson J."/>
            <person name="Dandona N."/>
            <person name="Viswanathan L.D."/>
            <person name="Tay A."/>
            <person name="Venter J.C."/>
            <person name="Strausberg R.L."/>
            <person name="Brenner S."/>
        </authorList>
    </citation>
    <scope>NUCLEOTIDE SEQUENCE [LARGE SCALE GENOMIC DNA]</scope>
</reference>
<feature type="domain" description="Kringle" evidence="4">
    <location>
        <begin position="1"/>
        <end position="46"/>
    </location>
</feature>
<evidence type="ECO:0000256" key="2">
    <source>
        <dbReference type="ARBA" id="ARBA00023157"/>
    </source>
</evidence>
<name>A0A4W3H326_CALMI</name>
<dbReference type="PROSITE" id="PS50070">
    <property type="entry name" value="KRINGLE_2"/>
    <property type="match status" value="3"/>
</dbReference>
<dbReference type="GO" id="GO:0005615">
    <property type="term" value="C:extracellular space"/>
    <property type="evidence" value="ECO:0007669"/>
    <property type="project" value="TreeGrafter"/>
</dbReference>
<dbReference type="InterPro" id="IPR050759">
    <property type="entry name" value="Serine_protease_kringle"/>
</dbReference>
<dbReference type="InterPro" id="IPR013806">
    <property type="entry name" value="Kringle-like"/>
</dbReference>
<dbReference type="Proteomes" id="UP000314986">
    <property type="component" value="Unassembled WGS sequence"/>
</dbReference>
<evidence type="ECO:0000313" key="6">
    <source>
        <dbReference type="Proteomes" id="UP000314986"/>
    </source>
</evidence>
<dbReference type="SUPFAM" id="SSF57440">
    <property type="entry name" value="Kringle-like"/>
    <property type="match status" value="3"/>
</dbReference>
<keyword evidence="2 3" id="KW-1015">Disulfide bond</keyword>
<dbReference type="FunFam" id="2.40.20.10:FF:000025">
    <property type="entry name" value="Plasminogen"/>
    <property type="match status" value="1"/>
</dbReference>
<dbReference type="GeneTree" id="ENSGT00940000155208"/>
<dbReference type="Ensembl" id="ENSCMIT00000010390.1">
    <property type="protein sequence ID" value="ENSCMIP00000010121.1"/>
    <property type="gene ID" value="ENSCMIG00000005336.1"/>
</dbReference>
<feature type="disulfide bond" evidence="3">
    <location>
        <begin position="19"/>
        <end position="42"/>
    </location>
</feature>